<keyword evidence="3" id="KW-1185">Reference proteome</keyword>
<dbReference type="RefSeq" id="WP_152271238.1">
    <property type="nucleotide sequence ID" value="NZ_VTFX01000001.1"/>
</dbReference>
<sequence>MAALPTSLALAVAILSGCGSPATTYEGSEVEDLDKTIESLDAMWIQNRADGIKSNVDESSRCYAQVADLAMSENAICGPIHYLGDDDQVWEAMTLSFTQTGDKQTAVSLNPDENFHQEASGAGNATLYRPDGKEPPVDLVIPEPDAETAPPEQAIWADPEDYTDTTAEDGTSAVNLPNGVSLQLSNWKISERIGSSSDRLMAGDNRRFASISISGVNGDSASDGQYGMEQEDQEMVPTTLAFASGGESYSIGAAKDGTVSMSLPEDEAEVALEITTDGLTQTVSLGTGAVTSSASAYYDGLELQGSDPESGTVVGELESEEGMNASVGASQLTTTRDAYEPELGWAPEGKAWLIVNTGWKHELVWQQGIFSSLYTPKTEVTSATVESISGESFSAEAIRIDEFRESSTWNNDSAQLIFEVPAGVGDFRVSMDLRLSGDINGSSFADEHPASLETNFNVAYETVFVRDNG</sequence>
<accession>A0A5N6MS35</accession>
<comment type="caution">
    <text evidence="2">The sequence shown here is derived from an EMBL/GenBank/DDBJ whole genome shotgun (WGS) entry which is preliminary data.</text>
</comment>
<name>A0A5N6MS35_9MICC</name>
<proteinExistence type="predicted"/>
<dbReference type="Proteomes" id="UP000326852">
    <property type="component" value="Unassembled WGS sequence"/>
</dbReference>
<reference evidence="2 3" key="1">
    <citation type="submission" date="2019-08" db="EMBL/GenBank/DDBJ databases">
        <title>Arthrobacter sp. nov., isolated from plateau pika and Tibetan wild ass.</title>
        <authorList>
            <person name="Ge Y."/>
        </authorList>
    </citation>
    <scope>NUCLEOTIDE SEQUENCE [LARGE SCALE GENOMIC DNA]</scope>
    <source>
        <strain evidence="2 3">785</strain>
    </source>
</reference>
<protein>
    <submittedName>
        <fullName evidence="2">Uncharacterized protein</fullName>
    </submittedName>
</protein>
<evidence type="ECO:0000256" key="1">
    <source>
        <dbReference type="SAM" id="MobiDB-lite"/>
    </source>
</evidence>
<evidence type="ECO:0000313" key="2">
    <source>
        <dbReference type="EMBL" id="KAD4059995.1"/>
    </source>
</evidence>
<dbReference type="EMBL" id="VTFX01000001">
    <property type="protein sequence ID" value="KAD4059995.1"/>
    <property type="molecule type" value="Genomic_DNA"/>
</dbReference>
<evidence type="ECO:0000313" key="3">
    <source>
        <dbReference type="Proteomes" id="UP000326852"/>
    </source>
</evidence>
<organism evidence="2 3">
    <name type="scientific">Arthrobacter yangruifuii</name>
    <dbReference type="NCBI Taxonomy" id="2606616"/>
    <lineage>
        <taxon>Bacteria</taxon>
        <taxon>Bacillati</taxon>
        <taxon>Actinomycetota</taxon>
        <taxon>Actinomycetes</taxon>
        <taxon>Micrococcales</taxon>
        <taxon>Micrococcaceae</taxon>
        <taxon>Arthrobacter</taxon>
    </lineage>
</organism>
<dbReference type="AlphaFoldDB" id="A0A5N6MS35"/>
<gene>
    <name evidence="2" type="ORF">GD627_02675</name>
</gene>
<feature type="region of interest" description="Disordered" evidence="1">
    <location>
        <begin position="117"/>
        <end position="153"/>
    </location>
</feature>